<keyword evidence="6 10" id="KW-0547">Nucleotide-binding</keyword>
<feature type="region of interest" description="Interaction with substrate tRNA" evidence="10">
    <location>
        <begin position="36"/>
        <end position="39"/>
    </location>
</feature>
<dbReference type="SUPFAM" id="SSF52540">
    <property type="entry name" value="P-loop containing nucleoside triphosphate hydrolases"/>
    <property type="match status" value="1"/>
</dbReference>
<comment type="caution">
    <text evidence="14">The sequence shown here is derived from an EMBL/GenBank/DDBJ whole genome shotgun (WGS) entry which is preliminary data.</text>
</comment>
<comment type="cofactor">
    <cofactor evidence="1 10">
        <name>Mg(2+)</name>
        <dbReference type="ChEBI" id="CHEBI:18420"/>
    </cofactor>
</comment>
<dbReference type="AlphaFoldDB" id="A0A2W5MUC7"/>
<organism evidence="14 15">
    <name type="scientific">Micavibrio aeruginosavorus</name>
    <dbReference type="NCBI Taxonomy" id="349221"/>
    <lineage>
        <taxon>Bacteria</taxon>
        <taxon>Pseudomonadati</taxon>
        <taxon>Bdellovibrionota</taxon>
        <taxon>Bdellovibrionia</taxon>
        <taxon>Bdellovibrionales</taxon>
        <taxon>Pseudobdellovibrionaceae</taxon>
        <taxon>Micavibrio</taxon>
    </lineage>
</organism>
<evidence type="ECO:0000256" key="4">
    <source>
        <dbReference type="ARBA" id="ARBA00022679"/>
    </source>
</evidence>
<keyword evidence="7 10" id="KW-0067">ATP-binding</keyword>
<dbReference type="GO" id="GO:0052381">
    <property type="term" value="F:tRNA dimethylallyltransferase activity"/>
    <property type="evidence" value="ECO:0007669"/>
    <property type="project" value="UniProtKB-UniRule"/>
</dbReference>
<name>A0A2W5MUC7_9BACT</name>
<comment type="subunit">
    <text evidence="10">Monomer.</text>
</comment>
<comment type="caution">
    <text evidence="10">Lacks conserved residue(s) required for the propagation of feature annotation.</text>
</comment>
<evidence type="ECO:0000256" key="11">
    <source>
        <dbReference type="RuleBase" id="RU003783"/>
    </source>
</evidence>
<comment type="similarity">
    <text evidence="3 10 13">Belongs to the IPP transferase family.</text>
</comment>
<dbReference type="InterPro" id="IPR027417">
    <property type="entry name" value="P-loop_NTPase"/>
</dbReference>
<sequence length="301" mass="34034">MSKKNIHIIAGPTASGKSALAVRRALERGGAIVNCDSRQIYSELPILCAQPTKDEQKLVPHHLYGTMHPDDNCSAGTWREMAIPVIEELLEKKIIPIVTGGNGLYIKTLIEGISPIPDVPDDIRKMAVDYQARIGNPAFHAELAKRDPETASQYHPMHTARLIHAWEIFEATGKPLAYWQKQPKAAPPEDWQFDITLVMPERETLYKRCNDRFERMLEDGAAEELEEFDKKVERGEISKDSVLIKTVGANGLRAWRDGRISREDAVNLAQTETRQYAKRQTTWFNNQVKPQKNIAKIETVA</sequence>
<comment type="catalytic activity">
    <reaction evidence="9 10 11">
        <text>adenosine(37) in tRNA + dimethylallyl diphosphate = N(6)-dimethylallyladenosine(37) in tRNA + diphosphate</text>
        <dbReference type="Rhea" id="RHEA:26482"/>
        <dbReference type="Rhea" id="RHEA-COMP:10162"/>
        <dbReference type="Rhea" id="RHEA-COMP:10375"/>
        <dbReference type="ChEBI" id="CHEBI:33019"/>
        <dbReference type="ChEBI" id="CHEBI:57623"/>
        <dbReference type="ChEBI" id="CHEBI:74411"/>
        <dbReference type="ChEBI" id="CHEBI:74415"/>
        <dbReference type="EC" id="2.5.1.75"/>
    </reaction>
</comment>
<keyword evidence="8 10" id="KW-0460">Magnesium</keyword>
<evidence type="ECO:0000256" key="9">
    <source>
        <dbReference type="ARBA" id="ARBA00049563"/>
    </source>
</evidence>
<evidence type="ECO:0000256" key="5">
    <source>
        <dbReference type="ARBA" id="ARBA00022694"/>
    </source>
</evidence>
<dbReference type="Gene3D" id="1.10.20.140">
    <property type="match status" value="1"/>
</dbReference>
<dbReference type="GO" id="GO:0005524">
    <property type="term" value="F:ATP binding"/>
    <property type="evidence" value="ECO:0007669"/>
    <property type="project" value="UniProtKB-UniRule"/>
</dbReference>
<evidence type="ECO:0000256" key="2">
    <source>
        <dbReference type="ARBA" id="ARBA00003213"/>
    </source>
</evidence>
<dbReference type="Pfam" id="PF01715">
    <property type="entry name" value="IPPT"/>
    <property type="match status" value="1"/>
</dbReference>
<dbReference type="Gene3D" id="3.40.50.300">
    <property type="entry name" value="P-loop containing nucleotide triphosphate hydrolases"/>
    <property type="match status" value="1"/>
</dbReference>
<evidence type="ECO:0000256" key="10">
    <source>
        <dbReference type="HAMAP-Rule" id="MF_00185"/>
    </source>
</evidence>
<protein>
    <recommendedName>
        <fullName evidence="10">tRNA dimethylallyltransferase</fullName>
        <ecNumber evidence="10">2.5.1.75</ecNumber>
    </recommendedName>
    <alternativeName>
        <fullName evidence="10">Dimethylallyl diphosphate:tRNA dimethylallyltransferase</fullName>
        <shortName evidence="10">DMAPP:tRNA dimethylallyltransferase</shortName>
        <shortName evidence="10">DMATase</shortName>
    </alternativeName>
    <alternativeName>
        <fullName evidence="10">Isopentenyl-diphosphate:tRNA isopentenyltransferase</fullName>
        <shortName evidence="10">IPP transferase</shortName>
        <shortName evidence="10">IPPT</shortName>
        <shortName evidence="10">IPTase</shortName>
    </alternativeName>
</protein>
<evidence type="ECO:0000256" key="6">
    <source>
        <dbReference type="ARBA" id="ARBA00022741"/>
    </source>
</evidence>
<feature type="binding site" evidence="10">
    <location>
        <begin position="13"/>
        <end position="18"/>
    </location>
    <ligand>
        <name>substrate</name>
    </ligand>
</feature>
<evidence type="ECO:0000313" key="14">
    <source>
        <dbReference type="EMBL" id="PZQ44812.1"/>
    </source>
</evidence>
<reference evidence="14 15" key="1">
    <citation type="submission" date="2017-08" db="EMBL/GenBank/DDBJ databases">
        <title>Infants hospitalized years apart are colonized by the same room-sourced microbial strains.</title>
        <authorList>
            <person name="Brooks B."/>
            <person name="Olm M.R."/>
            <person name="Firek B.A."/>
            <person name="Baker R."/>
            <person name="Thomas B.C."/>
            <person name="Morowitz M.J."/>
            <person name="Banfield J.F."/>
        </authorList>
    </citation>
    <scope>NUCLEOTIDE SEQUENCE [LARGE SCALE GENOMIC DNA]</scope>
    <source>
        <strain evidence="14">S2_005_002_R2_29</strain>
    </source>
</reference>
<dbReference type="EC" id="2.5.1.75" evidence="10"/>
<keyword evidence="5 10" id="KW-0819">tRNA processing</keyword>
<evidence type="ECO:0000256" key="3">
    <source>
        <dbReference type="ARBA" id="ARBA00005842"/>
    </source>
</evidence>
<dbReference type="Proteomes" id="UP000249417">
    <property type="component" value="Unassembled WGS sequence"/>
</dbReference>
<feature type="binding site" evidence="10">
    <location>
        <begin position="11"/>
        <end position="18"/>
    </location>
    <ligand>
        <name>ATP</name>
        <dbReference type="ChEBI" id="CHEBI:30616"/>
    </ligand>
</feature>
<evidence type="ECO:0000313" key="15">
    <source>
        <dbReference type="Proteomes" id="UP000249417"/>
    </source>
</evidence>
<dbReference type="NCBIfam" id="TIGR00174">
    <property type="entry name" value="miaA"/>
    <property type="match status" value="1"/>
</dbReference>
<evidence type="ECO:0000256" key="8">
    <source>
        <dbReference type="ARBA" id="ARBA00022842"/>
    </source>
</evidence>
<evidence type="ECO:0000256" key="7">
    <source>
        <dbReference type="ARBA" id="ARBA00022840"/>
    </source>
</evidence>
<dbReference type="PANTHER" id="PTHR11088">
    <property type="entry name" value="TRNA DIMETHYLALLYLTRANSFERASE"/>
    <property type="match status" value="1"/>
</dbReference>
<dbReference type="GO" id="GO:0006400">
    <property type="term" value="P:tRNA modification"/>
    <property type="evidence" value="ECO:0007669"/>
    <property type="project" value="TreeGrafter"/>
</dbReference>
<accession>A0A2W5MUC7</accession>
<feature type="site" description="Interaction with substrate tRNA" evidence="10">
    <location>
        <position position="124"/>
    </location>
</feature>
<evidence type="ECO:0000256" key="12">
    <source>
        <dbReference type="RuleBase" id="RU003784"/>
    </source>
</evidence>
<evidence type="ECO:0000256" key="13">
    <source>
        <dbReference type="RuleBase" id="RU003785"/>
    </source>
</evidence>
<evidence type="ECO:0000256" key="1">
    <source>
        <dbReference type="ARBA" id="ARBA00001946"/>
    </source>
</evidence>
<dbReference type="PANTHER" id="PTHR11088:SF60">
    <property type="entry name" value="TRNA DIMETHYLALLYLTRANSFERASE"/>
    <property type="match status" value="1"/>
</dbReference>
<dbReference type="InterPro" id="IPR039657">
    <property type="entry name" value="Dimethylallyltransferase"/>
</dbReference>
<keyword evidence="4 10" id="KW-0808">Transferase</keyword>
<proteinExistence type="inferred from homology"/>
<dbReference type="InterPro" id="IPR018022">
    <property type="entry name" value="IPT"/>
</dbReference>
<comment type="function">
    <text evidence="2 10 12">Catalyzes the transfer of a dimethylallyl group onto the adenine at position 37 in tRNAs that read codons beginning with uridine, leading to the formation of N6-(dimethylallyl)adenosine (i(6)A).</text>
</comment>
<dbReference type="EMBL" id="QFQB01000076">
    <property type="protein sequence ID" value="PZQ44812.1"/>
    <property type="molecule type" value="Genomic_DNA"/>
</dbReference>
<gene>
    <name evidence="10" type="primary">miaA</name>
    <name evidence="14" type="ORF">DI551_09295</name>
</gene>
<dbReference type="HAMAP" id="MF_00185">
    <property type="entry name" value="IPP_trans"/>
    <property type="match status" value="1"/>
</dbReference>